<comment type="caution">
    <text evidence="1">The sequence shown here is derived from an EMBL/GenBank/DDBJ whole genome shotgun (WGS) entry which is preliminary data.</text>
</comment>
<feature type="non-terminal residue" evidence="1">
    <location>
        <position position="30"/>
    </location>
</feature>
<protein>
    <submittedName>
        <fullName evidence="1">Uncharacterized protein</fullName>
    </submittedName>
</protein>
<keyword evidence="2" id="KW-1185">Reference proteome</keyword>
<dbReference type="AlphaFoldDB" id="A0A392V024"/>
<evidence type="ECO:0000313" key="1">
    <source>
        <dbReference type="EMBL" id="MCI81477.1"/>
    </source>
</evidence>
<proteinExistence type="predicted"/>
<dbReference type="EMBL" id="LXQA011019995">
    <property type="protein sequence ID" value="MCI81477.1"/>
    <property type="molecule type" value="Genomic_DNA"/>
</dbReference>
<evidence type="ECO:0000313" key="2">
    <source>
        <dbReference type="Proteomes" id="UP000265520"/>
    </source>
</evidence>
<reference evidence="1 2" key="1">
    <citation type="journal article" date="2018" name="Front. Plant Sci.">
        <title>Red Clover (Trifolium pratense) and Zigzag Clover (T. medium) - A Picture of Genomic Similarities and Differences.</title>
        <authorList>
            <person name="Dluhosova J."/>
            <person name="Istvanek J."/>
            <person name="Nedelnik J."/>
            <person name="Repkova J."/>
        </authorList>
    </citation>
    <scope>NUCLEOTIDE SEQUENCE [LARGE SCALE GENOMIC DNA]</scope>
    <source>
        <strain evidence="2">cv. 10/8</strain>
        <tissue evidence="1">Leaf</tissue>
    </source>
</reference>
<name>A0A392V024_9FABA</name>
<sequence length="30" mass="3410">MLLKELMVIDAVKVKLFVDNKSAIDLTKHP</sequence>
<accession>A0A392V024</accession>
<organism evidence="1 2">
    <name type="scientific">Trifolium medium</name>
    <dbReference type="NCBI Taxonomy" id="97028"/>
    <lineage>
        <taxon>Eukaryota</taxon>
        <taxon>Viridiplantae</taxon>
        <taxon>Streptophyta</taxon>
        <taxon>Embryophyta</taxon>
        <taxon>Tracheophyta</taxon>
        <taxon>Spermatophyta</taxon>
        <taxon>Magnoliopsida</taxon>
        <taxon>eudicotyledons</taxon>
        <taxon>Gunneridae</taxon>
        <taxon>Pentapetalae</taxon>
        <taxon>rosids</taxon>
        <taxon>fabids</taxon>
        <taxon>Fabales</taxon>
        <taxon>Fabaceae</taxon>
        <taxon>Papilionoideae</taxon>
        <taxon>50 kb inversion clade</taxon>
        <taxon>NPAAA clade</taxon>
        <taxon>Hologalegina</taxon>
        <taxon>IRL clade</taxon>
        <taxon>Trifolieae</taxon>
        <taxon>Trifolium</taxon>
    </lineage>
</organism>
<dbReference type="Proteomes" id="UP000265520">
    <property type="component" value="Unassembled WGS sequence"/>
</dbReference>